<dbReference type="SMART" id="SM00318">
    <property type="entry name" value="SNc"/>
    <property type="match status" value="1"/>
</dbReference>
<gene>
    <name evidence="2" type="ORF">IGS68_16725</name>
</gene>
<sequence length="136" mass="15187">MEGDVLTLNGTMVRLRGIDAPDAGQICRSLRGAEYDCFAAARDQLQSMLDLGPVTCRLSELDRSQQRVGVCRVLGKDLAAAMLVRGWAFAYSHLSHDYHGLEARAQARRAGMWAGRVEAPWLWRTRKLNEKGVSER</sequence>
<dbReference type="Gene3D" id="2.40.50.90">
    <property type="match status" value="1"/>
</dbReference>
<dbReference type="Pfam" id="PF00565">
    <property type="entry name" value="SNase"/>
    <property type="match status" value="1"/>
</dbReference>
<feature type="domain" description="TNase-like" evidence="1">
    <location>
        <begin position="2"/>
        <end position="115"/>
    </location>
</feature>
<evidence type="ECO:0000313" key="2">
    <source>
        <dbReference type="EMBL" id="QQP87730.1"/>
    </source>
</evidence>
<dbReference type="InterPro" id="IPR016071">
    <property type="entry name" value="Staphylococal_nuclease_OB-fold"/>
</dbReference>
<reference evidence="2" key="1">
    <citation type="submission" date="2021-02" db="EMBL/GenBank/DDBJ databases">
        <title>Skermanella TT6 skin isolate.</title>
        <authorList>
            <person name="Lee K."/>
            <person name="Ganzorig M."/>
        </authorList>
    </citation>
    <scope>NUCLEOTIDE SEQUENCE</scope>
    <source>
        <strain evidence="2">TT6</strain>
    </source>
</reference>
<evidence type="ECO:0000259" key="1">
    <source>
        <dbReference type="SMART" id="SM00318"/>
    </source>
</evidence>
<proteinExistence type="predicted"/>
<dbReference type="InterPro" id="IPR035437">
    <property type="entry name" value="SNase_OB-fold_sf"/>
</dbReference>
<organism evidence="2 3">
    <name type="scientific">Skermanella cutis</name>
    <dbReference type="NCBI Taxonomy" id="2775420"/>
    <lineage>
        <taxon>Bacteria</taxon>
        <taxon>Pseudomonadati</taxon>
        <taxon>Pseudomonadota</taxon>
        <taxon>Alphaproteobacteria</taxon>
        <taxon>Rhodospirillales</taxon>
        <taxon>Azospirillaceae</taxon>
        <taxon>Skermanella</taxon>
    </lineage>
</organism>
<keyword evidence="3" id="KW-1185">Reference proteome</keyword>
<name>A0ABX7B068_9PROT</name>
<dbReference type="Proteomes" id="UP000595197">
    <property type="component" value="Chromosome"/>
</dbReference>
<protein>
    <submittedName>
        <fullName evidence="2">Thermonuclease family protein</fullName>
    </submittedName>
</protein>
<dbReference type="SUPFAM" id="SSF50199">
    <property type="entry name" value="Staphylococcal nuclease"/>
    <property type="match status" value="1"/>
</dbReference>
<dbReference type="EMBL" id="CP067420">
    <property type="protein sequence ID" value="QQP87730.1"/>
    <property type="molecule type" value="Genomic_DNA"/>
</dbReference>
<accession>A0ABX7B068</accession>
<evidence type="ECO:0000313" key="3">
    <source>
        <dbReference type="Proteomes" id="UP000595197"/>
    </source>
</evidence>